<proteinExistence type="predicted"/>
<organism evidence="1 2">
    <name type="scientific">Comamonas thiooxydans</name>
    <dbReference type="NCBI Taxonomy" id="363952"/>
    <lineage>
        <taxon>Bacteria</taxon>
        <taxon>Pseudomonadati</taxon>
        <taxon>Pseudomonadota</taxon>
        <taxon>Betaproteobacteria</taxon>
        <taxon>Burkholderiales</taxon>
        <taxon>Comamonadaceae</taxon>
        <taxon>Comamonas</taxon>
    </lineage>
</organism>
<comment type="caution">
    <text evidence="1">The sequence shown here is derived from an EMBL/GenBank/DDBJ whole genome shotgun (WGS) entry which is preliminary data.</text>
</comment>
<gene>
    <name evidence="1" type="ORF">P245_25105</name>
</gene>
<name>A0A0E3BDS7_9BURK</name>
<protein>
    <submittedName>
        <fullName evidence="1">Uncharacterized protein</fullName>
    </submittedName>
</protein>
<accession>A0A0E3BDS7</accession>
<dbReference type="EMBL" id="AWTN01000138">
    <property type="protein sequence ID" value="KGG83660.1"/>
    <property type="molecule type" value="Genomic_DNA"/>
</dbReference>
<sequence length="113" mass="12887">MQRVNIQAIDKRANVTLAAWNVFEVQLPHDAAPTWHLCGFRRETSRGKVSSALYALDPKNWRCITRSGNIYELQGPPGSNADALATRGQWLQMNQIEQETDVTFEFFELLHQA</sequence>
<reference evidence="1 2" key="1">
    <citation type="submission" date="2013-09" db="EMBL/GenBank/DDBJ databases">
        <title>High correlation between genotypes and phenotypes of environmental bacteria Comamonas testosteroni strains.</title>
        <authorList>
            <person name="Liu L."/>
            <person name="Zhu W."/>
            <person name="Xia X."/>
            <person name="Xu B."/>
            <person name="Luo M."/>
            <person name="Wang G."/>
        </authorList>
    </citation>
    <scope>NUCLEOTIDE SEQUENCE [LARGE SCALE GENOMIC DNA]</scope>
    <source>
        <strain evidence="1 2">JL14</strain>
    </source>
</reference>
<dbReference type="RefSeq" id="WP_034383297.1">
    <property type="nucleotide sequence ID" value="NZ_AWTN01000138.1"/>
</dbReference>
<dbReference type="Proteomes" id="UP000029567">
    <property type="component" value="Unassembled WGS sequence"/>
</dbReference>
<evidence type="ECO:0000313" key="2">
    <source>
        <dbReference type="Proteomes" id="UP000029567"/>
    </source>
</evidence>
<dbReference type="AlphaFoldDB" id="A0A0E3BDS7"/>
<evidence type="ECO:0000313" key="1">
    <source>
        <dbReference type="EMBL" id="KGG83660.1"/>
    </source>
</evidence>